<feature type="compositionally biased region" description="Acidic residues" evidence="7">
    <location>
        <begin position="1758"/>
        <end position="1769"/>
    </location>
</feature>
<organism evidence="9 10">
    <name type="scientific">Dillenia turbinata</name>
    <dbReference type="NCBI Taxonomy" id="194707"/>
    <lineage>
        <taxon>Eukaryota</taxon>
        <taxon>Viridiplantae</taxon>
        <taxon>Streptophyta</taxon>
        <taxon>Embryophyta</taxon>
        <taxon>Tracheophyta</taxon>
        <taxon>Spermatophyta</taxon>
        <taxon>Magnoliopsida</taxon>
        <taxon>eudicotyledons</taxon>
        <taxon>Gunneridae</taxon>
        <taxon>Pentapetalae</taxon>
        <taxon>Dilleniales</taxon>
        <taxon>Dilleniaceae</taxon>
        <taxon>Dillenia</taxon>
    </lineage>
</organism>
<evidence type="ECO:0000256" key="7">
    <source>
        <dbReference type="SAM" id="MobiDB-lite"/>
    </source>
</evidence>
<evidence type="ECO:0000313" key="9">
    <source>
        <dbReference type="EMBL" id="KAK6934614.1"/>
    </source>
</evidence>
<sequence length="1832" mass="200582">MAMIEKLFVQIFEKKQSIINEVKHQTDLYDQHLLSKLLIRGIKPPPWLCNSSFSPDLQGLNKEELLSKLLFPCSIPAIPYSNNLFEKPAVAVNNGQLSQGLHVGANVSDRALDERNEPTIAPQYHVNENAYASLVAASPKDEINVKFSIYSEPDQSCARIQRSKSRQRAIELRNSAKARATSLISSGIKTSFDCSGVIASGDASEKSGNVAQLFGTVNSAENEVGEGGKGDCSSKEDSSDVPHGRLTRSQSCCLQASSANKSLKPNGSVDVANRDSRGVHVTSAELAHQSEASDAVGCTEFQGEQVAAVMASQKDLESFGENSRDPASRGNDANAYPGRSSRLHSACHYQDLSICTDSGYLASRGNVTNRYGGRITRSQSMCINKNLSIPAGSGISGCKITTTRVAASNMPQPAKSSDIGEGSMPPKALSTQECILLVTNGDDKSTKDKSVKAAEETKDVSNAPSNTCLSDILCNNLDLGLEASFSRPSSDCSKLVKPKQLDFEVEDESISKIAIPDSVEGKSLEKRCSLMQNHGASPNKQSYAKLSLSTEMSAVEEHKTSRIEEKAQRASGEAEPNKGVEVQLETNEINKLCQVSSPRKSSSMCAVSSIKGILEVSEDADGCSLGSLNITKSTCSPDDTFAPGQTVKESLLKTIFDNEVSSHSWDVDSDRGTHLCSGKSIYKVFATEPGSRCLEGTNSGNECNGSLKYSLAPTQNASESLVGTVFEKDVCSKWCDLDSGRGTCCSEKNIDEIFVAEPARTCLEEMGNECIGSLKYSFAASETARKGLVGTASENKVSSAFYDVDSSGGTHLSSEKNVGKIVVAEAASTYLEDNELGSECNGSLNNSFAPLHMARGSLVGTDFNNEVSSTSSDVDTDRGIHLCSKKSSEEFVVAEPASTCLEDTELGNECDGSKMSTDCESDKAVRSTLASFAVDIPHADSTNPRNENILYRTDPWSAELQTLRKGTSHLLGNFNGNSEIIFSDERRENCNVENSLQQERGLSLAKEAPWPQFKRQKVKPHLFNVASPSPNLRLKPFQNIRHDISKSLNTADLLELSAMPVSDPASGEMDIVQTDLIQSPDVKIHRSGRGTTSLARNLESSNSQHKQGGTSTEGMIKTERPSLDLVLEQIRKSALSACLLKESEVVDPTSIIVDETNQSTSENNHQIEMEDHLGIKKVLACAQKGFQESKSPLQEDGIVACSSFSLPHTECSELITMLERFNFNAQLDCGPSGITREVFGIDETDLPYTAIERACFLEQLCKSVSIDTPLNHFPMKNKFLKTTDLFRSVPNGLLEHMDLREILPVGPDGEHPGTSYGCVDEKLKLMVPCRSYSDGAISGTRVGWEIRKPYVSPIGKLWDRSKSISSSSEKERISNPELNCFPIEEDLVTIEENDNMDELADASNGSAKKELLADITAECQGPPSISVAKAINDRYSLDSVNNETNFTGACNTVKQKLGNHKSGKSRFNKEMKENLSFSLGTNGVRKGNESLRSALRKPKLSSKSSLRKGGQSFSDKDPKRNNIVANVKSFIPFVQRNQPVPILTGKRDVKVKALEAAEAAKRLAEKKENERKMKKEAMKLERARLEQENLKQLELMNKKKEEERRKKDADLAVRKRQREEEEKMEKERKRKRNEEARKRQREQERKVSADEEDKELNYGERDHMLHKGKESQDETRRTHKKEKKESEDDCRKPETALPPSGVMDGGLVNFVNKICQASSHCAEIGRAMSIVDEGKGGETPVVNTSREQSYEISPYQSSDDEDEDEEEADEKSNRKFVPSWASKSQLSVAVDSLQGLDPDKIFPLESFPTTAEGNKSVYTSDQINAIKLLLVY</sequence>
<dbReference type="InterPro" id="IPR005635">
    <property type="entry name" value="Inner_centromere_prot_ARK-bd"/>
</dbReference>
<evidence type="ECO:0000256" key="2">
    <source>
        <dbReference type="ARBA" id="ARBA00004186"/>
    </source>
</evidence>
<feature type="domain" description="Inner centromere protein ARK-binding" evidence="8">
    <location>
        <begin position="1757"/>
        <end position="1803"/>
    </location>
</feature>
<feature type="region of interest" description="Disordered" evidence="7">
    <location>
        <begin position="1591"/>
        <end position="1705"/>
    </location>
</feature>
<comment type="similarity">
    <text evidence="3">Belongs to the INCENP family.</text>
</comment>
<feature type="region of interest" description="Disordered" evidence="7">
    <location>
        <begin position="314"/>
        <end position="337"/>
    </location>
</feature>
<proteinExistence type="inferred from homology"/>
<dbReference type="Pfam" id="PF03941">
    <property type="entry name" value="INCENP_ARK-bind"/>
    <property type="match status" value="1"/>
</dbReference>
<dbReference type="EMBL" id="JBAMMX010000008">
    <property type="protein sequence ID" value="KAK6934614.1"/>
    <property type="molecule type" value="Genomic_DNA"/>
</dbReference>
<keyword evidence="4" id="KW-0963">Cytoplasm</keyword>
<feature type="compositionally biased region" description="Polar residues" evidence="7">
    <location>
        <begin position="1094"/>
        <end position="1113"/>
    </location>
</feature>
<keyword evidence="6" id="KW-0539">Nucleus</keyword>
<feature type="compositionally biased region" description="Polar residues" evidence="7">
    <location>
        <begin position="1741"/>
        <end position="1757"/>
    </location>
</feature>
<dbReference type="PANTHER" id="PTHR13738">
    <property type="entry name" value="TROPONIN I"/>
    <property type="match status" value="1"/>
</dbReference>
<protein>
    <submittedName>
        <fullName evidence="9">Inner centromere protein, ARK-binding domain</fullName>
    </submittedName>
</protein>
<comment type="subcellular location">
    <subcellularLocation>
        <location evidence="2">Cytoplasm</location>
        <location evidence="2">Cytoskeleton</location>
        <location evidence="2">Spindle</location>
    </subcellularLocation>
    <subcellularLocation>
        <location evidence="1">Nucleus</location>
    </subcellularLocation>
</comment>
<feature type="region of interest" description="Disordered" evidence="7">
    <location>
        <begin position="557"/>
        <end position="579"/>
    </location>
</feature>
<dbReference type="GO" id="GO:0005819">
    <property type="term" value="C:spindle"/>
    <property type="evidence" value="ECO:0007669"/>
    <property type="project" value="UniProtKB-SubCell"/>
</dbReference>
<feature type="region of interest" description="Disordered" evidence="7">
    <location>
        <begin position="221"/>
        <end position="247"/>
    </location>
</feature>
<accession>A0AAN8VJ59</accession>
<feature type="compositionally biased region" description="Basic and acidic residues" evidence="7">
    <location>
        <begin position="1591"/>
        <end position="1676"/>
    </location>
</feature>
<evidence type="ECO:0000256" key="4">
    <source>
        <dbReference type="ARBA" id="ARBA00022490"/>
    </source>
</evidence>
<feature type="compositionally biased region" description="Basic and acidic residues" evidence="7">
    <location>
        <begin position="314"/>
        <end position="327"/>
    </location>
</feature>
<dbReference type="InterPro" id="IPR050875">
    <property type="entry name" value="Troponin_I"/>
</dbReference>
<evidence type="ECO:0000313" key="10">
    <source>
        <dbReference type="Proteomes" id="UP001370490"/>
    </source>
</evidence>
<dbReference type="GO" id="GO:0005634">
    <property type="term" value="C:nucleus"/>
    <property type="evidence" value="ECO:0007669"/>
    <property type="project" value="UniProtKB-SubCell"/>
</dbReference>
<name>A0AAN8VJ59_9MAGN</name>
<feature type="compositionally biased region" description="Basic and acidic residues" evidence="7">
    <location>
        <begin position="1683"/>
        <end position="1694"/>
    </location>
</feature>
<gene>
    <name evidence="9" type="ORF">RJ641_034769</name>
</gene>
<evidence type="ECO:0000256" key="5">
    <source>
        <dbReference type="ARBA" id="ARBA00023212"/>
    </source>
</evidence>
<dbReference type="Proteomes" id="UP001370490">
    <property type="component" value="Unassembled WGS sequence"/>
</dbReference>
<keyword evidence="10" id="KW-1185">Reference proteome</keyword>
<evidence type="ECO:0000256" key="3">
    <source>
        <dbReference type="ARBA" id="ARBA00010042"/>
    </source>
</evidence>
<feature type="region of interest" description="Disordered" evidence="7">
    <location>
        <begin position="1094"/>
        <end position="1116"/>
    </location>
</feature>
<evidence type="ECO:0000259" key="8">
    <source>
        <dbReference type="Pfam" id="PF03941"/>
    </source>
</evidence>
<keyword evidence="5" id="KW-0206">Cytoskeleton</keyword>
<reference evidence="9 10" key="1">
    <citation type="submission" date="2023-12" db="EMBL/GenBank/DDBJ databases">
        <title>A high-quality genome assembly for Dillenia turbinata (Dilleniales).</title>
        <authorList>
            <person name="Chanderbali A."/>
        </authorList>
    </citation>
    <scope>NUCLEOTIDE SEQUENCE [LARGE SCALE GENOMIC DNA]</scope>
    <source>
        <strain evidence="9">LSX21</strain>
        <tissue evidence="9">Leaf</tissue>
    </source>
</reference>
<feature type="region of interest" description="Disordered" evidence="7">
    <location>
        <begin position="1478"/>
        <end position="1520"/>
    </location>
</feature>
<feature type="region of interest" description="Disordered" evidence="7">
    <location>
        <begin position="1733"/>
        <end position="1782"/>
    </location>
</feature>
<dbReference type="PANTHER" id="PTHR13738:SF1">
    <property type="entry name" value="TROPONIN I"/>
    <property type="match status" value="1"/>
</dbReference>
<comment type="caution">
    <text evidence="9">The sequence shown here is derived from an EMBL/GenBank/DDBJ whole genome shotgun (WGS) entry which is preliminary data.</text>
</comment>
<evidence type="ECO:0000256" key="1">
    <source>
        <dbReference type="ARBA" id="ARBA00004123"/>
    </source>
</evidence>
<feature type="compositionally biased region" description="Basic and acidic residues" evidence="7">
    <location>
        <begin position="226"/>
        <end position="243"/>
    </location>
</feature>
<feature type="compositionally biased region" description="Basic and acidic residues" evidence="7">
    <location>
        <begin position="557"/>
        <end position="568"/>
    </location>
</feature>
<evidence type="ECO:0000256" key="6">
    <source>
        <dbReference type="ARBA" id="ARBA00023242"/>
    </source>
</evidence>